<dbReference type="CDD" id="cd04733">
    <property type="entry name" value="OYE_like_2_FMN"/>
    <property type="match status" value="1"/>
</dbReference>
<dbReference type="InterPro" id="IPR051799">
    <property type="entry name" value="NADH_flavin_oxidoreductase"/>
</dbReference>
<dbReference type="InterPro" id="IPR001155">
    <property type="entry name" value="OxRdtase_FMN_N"/>
</dbReference>
<dbReference type="STRING" id="1220924.W2SDN2"/>
<dbReference type="InterPro" id="IPR013785">
    <property type="entry name" value="Aldolase_TIM"/>
</dbReference>
<dbReference type="InParanoid" id="W2SDN2"/>
<dbReference type="HOGENOM" id="CLU_012153_6_3_1"/>
<evidence type="ECO:0000256" key="2">
    <source>
        <dbReference type="ARBA" id="ARBA00022630"/>
    </source>
</evidence>
<protein>
    <recommendedName>
        <fullName evidence="6">NADH:flavin oxidoreductase/NADH oxidase N-terminal domain-containing protein</fullName>
    </recommendedName>
</protein>
<evidence type="ECO:0000256" key="5">
    <source>
        <dbReference type="SAM" id="MobiDB-lite"/>
    </source>
</evidence>
<dbReference type="Gene3D" id="3.20.20.70">
    <property type="entry name" value="Aldolase class I"/>
    <property type="match status" value="1"/>
</dbReference>
<dbReference type="EMBL" id="KB822711">
    <property type="protein sequence ID" value="ETN45999.1"/>
    <property type="molecule type" value="Genomic_DNA"/>
</dbReference>
<feature type="domain" description="NADH:flavin oxidoreductase/NADH oxidase N-terminal" evidence="6">
    <location>
        <begin position="17"/>
        <end position="363"/>
    </location>
</feature>
<keyword evidence="2" id="KW-0285">Flavoprotein</keyword>
<evidence type="ECO:0000313" key="7">
    <source>
        <dbReference type="EMBL" id="ETN45999.1"/>
    </source>
</evidence>
<dbReference type="OrthoDB" id="1663137at2759"/>
<dbReference type="GO" id="GO:0016491">
    <property type="term" value="F:oxidoreductase activity"/>
    <property type="evidence" value="ECO:0007669"/>
    <property type="project" value="UniProtKB-KW"/>
</dbReference>
<evidence type="ECO:0000256" key="1">
    <source>
        <dbReference type="ARBA" id="ARBA00005979"/>
    </source>
</evidence>
<dbReference type="PANTHER" id="PTHR43656:SF5">
    <property type="entry name" value="NADH:FLAVIN OXIDOREDUCTASE_NADH OXIDASE N-TERMINAL DOMAIN-CONTAINING PROTEIN"/>
    <property type="match status" value="1"/>
</dbReference>
<organism evidence="7 8">
    <name type="scientific">Cyphellophora europaea (strain CBS 101466)</name>
    <name type="common">Phialophora europaea</name>
    <dbReference type="NCBI Taxonomy" id="1220924"/>
    <lineage>
        <taxon>Eukaryota</taxon>
        <taxon>Fungi</taxon>
        <taxon>Dikarya</taxon>
        <taxon>Ascomycota</taxon>
        <taxon>Pezizomycotina</taxon>
        <taxon>Eurotiomycetes</taxon>
        <taxon>Chaetothyriomycetidae</taxon>
        <taxon>Chaetothyriales</taxon>
        <taxon>Cyphellophoraceae</taxon>
        <taxon>Cyphellophora</taxon>
    </lineage>
</organism>
<dbReference type="PANTHER" id="PTHR43656">
    <property type="entry name" value="BINDING OXIDOREDUCTASE, PUTATIVE (AFU_ORTHOLOGUE AFUA_2G08260)-RELATED"/>
    <property type="match status" value="1"/>
</dbReference>
<dbReference type="GeneID" id="19967521"/>
<evidence type="ECO:0000259" key="6">
    <source>
        <dbReference type="Pfam" id="PF00724"/>
    </source>
</evidence>
<dbReference type="VEuPathDB" id="FungiDB:HMPREF1541_00182"/>
<evidence type="ECO:0000313" key="8">
    <source>
        <dbReference type="Proteomes" id="UP000030752"/>
    </source>
</evidence>
<proteinExistence type="inferred from homology"/>
<keyword evidence="4" id="KW-0560">Oxidoreductase</keyword>
<keyword evidence="3" id="KW-0288">FMN</keyword>
<dbReference type="Pfam" id="PF00724">
    <property type="entry name" value="Oxidored_FMN"/>
    <property type="match status" value="1"/>
</dbReference>
<evidence type="ECO:0000256" key="3">
    <source>
        <dbReference type="ARBA" id="ARBA00022643"/>
    </source>
</evidence>
<dbReference type="RefSeq" id="XP_008710711.1">
    <property type="nucleotide sequence ID" value="XM_008712489.1"/>
</dbReference>
<dbReference type="eggNOG" id="KOG0134">
    <property type="taxonomic scope" value="Eukaryota"/>
</dbReference>
<gene>
    <name evidence="7" type="ORF">HMPREF1541_00182</name>
</gene>
<sequence>MTRRVPSDTTDASPLGKPLHFEFSGKTAPNRFLKAAMTERLSSWDAQNLEKRGIPSKELQNVYKRWGEGGIGHILTGNIMIAYDQLEAAGNPIIPLEAKFEGPRFEAFKELATLAKAHGSLITGQVSHPGRQCENRIQKDPVSASDVQLEGEIMGMKFNKPHAASKDEIKDIINRFTHAAVFLHKAGYDGIQLHGAHGYLLAQFLAQTTNKRTDEYGGSLENRARITLEIAESIRKELPAASTGFMIGIKINSAEFQKGGFTADEAKELCHLLENAGFDFVELSGGTYQSLAFHHERESTRKREAFFLEFADKIVPGLTKTRTYITGGFLTVDGMSNALKTVDGVGLARPLCQEPRLAKTLLDGKASGAIDQQVDRDNFGLTNVIAGSQIRQIGRDQEPIDMSVKDNVDAFMKDMGVWGQRMAEDATKMNMYGYVDIESVRSDAYGTAQA</sequence>
<reference evidence="7 8" key="1">
    <citation type="submission" date="2013-03" db="EMBL/GenBank/DDBJ databases">
        <title>The Genome Sequence of Phialophora europaea CBS 101466.</title>
        <authorList>
            <consortium name="The Broad Institute Genomics Platform"/>
            <person name="Cuomo C."/>
            <person name="de Hoog S."/>
            <person name="Gorbushina A."/>
            <person name="Walker B."/>
            <person name="Young S.K."/>
            <person name="Zeng Q."/>
            <person name="Gargeya S."/>
            <person name="Fitzgerald M."/>
            <person name="Haas B."/>
            <person name="Abouelleil A."/>
            <person name="Allen A.W."/>
            <person name="Alvarado L."/>
            <person name="Arachchi H.M."/>
            <person name="Berlin A.M."/>
            <person name="Chapman S.B."/>
            <person name="Gainer-Dewar J."/>
            <person name="Goldberg J."/>
            <person name="Griggs A."/>
            <person name="Gujja S."/>
            <person name="Hansen M."/>
            <person name="Howarth C."/>
            <person name="Imamovic A."/>
            <person name="Ireland A."/>
            <person name="Larimer J."/>
            <person name="McCowan C."/>
            <person name="Murphy C."/>
            <person name="Pearson M."/>
            <person name="Poon T.W."/>
            <person name="Priest M."/>
            <person name="Roberts A."/>
            <person name="Saif S."/>
            <person name="Shea T."/>
            <person name="Sisk P."/>
            <person name="Sykes S."/>
            <person name="Wortman J."/>
            <person name="Nusbaum C."/>
            <person name="Birren B."/>
        </authorList>
    </citation>
    <scope>NUCLEOTIDE SEQUENCE [LARGE SCALE GENOMIC DNA]</scope>
    <source>
        <strain evidence="7 8">CBS 101466</strain>
    </source>
</reference>
<evidence type="ECO:0000256" key="4">
    <source>
        <dbReference type="ARBA" id="ARBA00023002"/>
    </source>
</evidence>
<name>W2SDN2_CYPE1</name>
<feature type="region of interest" description="Disordered" evidence="5">
    <location>
        <begin position="1"/>
        <end position="20"/>
    </location>
</feature>
<dbReference type="AlphaFoldDB" id="W2SDN2"/>
<comment type="similarity">
    <text evidence="1">Belongs to the NADH:flavin oxidoreductase/NADH oxidase family.</text>
</comment>
<dbReference type="GO" id="GO:0010181">
    <property type="term" value="F:FMN binding"/>
    <property type="evidence" value="ECO:0007669"/>
    <property type="project" value="InterPro"/>
</dbReference>
<accession>W2SDN2</accession>
<dbReference type="SUPFAM" id="SSF51395">
    <property type="entry name" value="FMN-linked oxidoreductases"/>
    <property type="match status" value="1"/>
</dbReference>
<dbReference type="Proteomes" id="UP000030752">
    <property type="component" value="Unassembled WGS sequence"/>
</dbReference>
<keyword evidence="8" id="KW-1185">Reference proteome</keyword>